<dbReference type="PANTHER" id="PTHR48081:SF8">
    <property type="entry name" value="ALPHA_BETA HYDROLASE FOLD-3 DOMAIN-CONTAINING PROTEIN-RELATED"/>
    <property type="match status" value="1"/>
</dbReference>
<sequence length="373" mass="42180">MIPETTEAEELVISGLQKASAATVVRINYRASPVYPYPTPFHDVLSGYDWILRNLLQDQFQRPYLARLGVCGELMGGSLATMLGLTECRLGESRISAVSLSNPIVDWVFHEDLPLVDPADLPEPVAPEETAFPADEDVMALTVPTPLKPVRKSTKKQQITSWQQYGDNPIIPTLTLSAERDVLFSRSEHCFDRFASPIHFFRSPYAQMVATQQDDMFASTQPDEPLDFETQMSLDHYDSVTHKPVEAPEPPVLTRCRAYTRNYPPAGTNLSLPKWTIMAGAESPLRDQARELTRALRRSTARHALKTYAGRSRWHDANEKTAYEEKAEKKVQFDECSPGMGLWTQHEGNEDWKKHVHDVGNWMKSTLSNDTKF</sequence>
<dbReference type="PANTHER" id="PTHR48081">
    <property type="entry name" value="AB HYDROLASE SUPERFAMILY PROTEIN C4A8.06C"/>
    <property type="match status" value="1"/>
</dbReference>
<dbReference type="Gene3D" id="3.40.50.1820">
    <property type="entry name" value="alpha/beta hydrolase"/>
    <property type="match status" value="1"/>
</dbReference>
<dbReference type="InterPro" id="IPR029058">
    <property type="entry name" value="AB_hydrolase_fold"/>
</dbReference>
<accession>A0A6A6ZXM7</accession>
<reference evidence="3" key="1">
    <citation type="journal article" date="2020" name="Stud. Mycol.">
        <title>101 Dothideomycetes genomes: a test case for predicting lifestyles and emergence of pathogens.</title>
        <authorList>
            <person name="Haridas S."/>
            <person name="Albert R."/>
            <person name="Binder M."/>
            <person name="Bloem J."/>
            <person name="Labutti K."/>
            <person name="Salamov A."/>
            <person name="Andreopoulos B."/>
            <person name="Baker S."/>
            <person name="Barry K."/>
            <person name="Bills G."/>
            <person name="Bluhm B."/>
            <person name="Cannon C."/>
            <person name="Castanera R."/>
            <person name="Culley D."/>
            <person name="Daum C."/>
            <person name="Ezra D."/>
            <person name="Gonzalez J."/>
            <person name="Henrissat B."/>
            <person name="Kuo A."/>
            <person name="Liang C."/>
            <person name="Lipzen A."/>
            <person name="Lutzoni F."/>
            <person name="Magnuson J."/>
            <person name="Mondo S."/>
            <person name="Nolan M."/>
            <person name="Ohm R."/>
            <person name="Pangilinan J."/>
            <person name="Park H.-J."/>
            <person name="Ramirez L."/>
            <person name="Alfaro M."/>
            <person name="Sun H."/>
            <person name="Tritt A."/>
            <person name="Yoshinaga Y."/>
            <person name="Zwiers L.-H."/>
            <person name="Turgeon B."/>
            <person name="Goodwin S."/>
            <person name="Spatafora J."/>
            <person name="Crous P."/>
            <person name="Grigoriev I."/>
        </authorList>
    </citation>
    <scope>NUCLEOTIDE SEQUENCE</scope>
    <source>
        <strain evidence="3">CBS 113818</strain>
    </source>
</reference>
<evidence type="ECO:0000259" key="2">
    <source>
        <dbReference type="Pfam" id="PF07859"/>
    </source>
</evidence>
<dbReference type="InterPro" id="IPR050300">
    <property type="entry name" value="GDXG_lipolytic_enzyme"/>
</dbReference>
<evidence type="ECO:0000256" key="1">
    <source>
        <dbReference type="ARBA" id="ARBA00022801"/>
    </source>
</evidence>
<proteinExistence type="predicted"/>
<dbReference type="AlphaFoldDB" id="A0A6A6ZXM7"/>
<dbReference type="Proteomes" id="UP000799424">
    <property type="component" value="Unassembled WGS sequence"/>
</dbReference>
<name>A0A6A6ZXM7_9PLEO</name>
<protein>
    <recommendedName>
        <fullName evidence="2">Alpha/beta hydrolase fold-3 domain-containing protein</fullName>
    </recommendedName>
</protein>
<dbReference type="Pfam" id="PF07859">
    <property type="entry name" value="Abhydrolase_3"/>
    <property type="match status" value="1"/>
</dbReference>
<dbReference type="EMBL" id="MU006228">
    <property type="protein sequence ID" value="KAF2825299.1"/>
    <property type="molecule type" value="Genomic_DNA"/>
</dbReference>
<evidence type="ECO:0000313" key="4">
    <source>
        <dbReference type="Proteomes" id="UP000799424"/>
    </source>
</evidence>
<dbReference type="GO" id="GO:0016787">
    <property type="term" value="F:hydrolase activity"/>
    <property type="evidence" value="ECO:0007669"/>
    <property type="project" value="UniProtKB-KW"/>
</dbReference>
<keyword evidence="1" id="KW-0378">Hydrolase</keyword>
<dbReference type="SUPFAM" id="SSF53474">
    <property type="entry name" value="alpha/beta-Hydrolases"/>
    <property type="match status" value="1"/>
</dbReference>
<evidence type="ECO:0000313" key="3">
    <source>
        <dbReference type="EMBL" id="KAF2825299.1"/>
    </source>
</evidence>
<gene>
    <name evidence="3" type="ORF">CC86DRAFT_41736</name>
</gene>
<keyword evidence="4" id="KW-1185">Reference proteome</keyword>
<dbReference type="InterPro" id="IPR013094">
    <property type="entry name" value="AB_hydrolase_3"/>
</dbReference>
<organism evidence="3 4">
    <name type="scientific">Ophiobolus disseminans</name>
    <dbReference type="NCBI Taxonomy" id="1469910"/>
    <lineage>
        <taxon>Eukaryota</taxon>
        <taxon>Fungi</taxon>
        <taxon>Dikarya</taxon>
        <taxon>Ascomycota</taxon>
        <taxon>Pezizomycotina</taxon>
        <taxon>Dothideomycetes</taxon>
        <taxon>Pleosporomycetidae</taxon>
        <taxon>Pleosporales</taxon>
        <taxon>Pleosporineae</taxon>
        <taxon>Phaeosphaeriaceae</taxon>
        <taxon>Ophiobolus</taxon>
    </lineage>
</organism>
<dbReference type="OrthoDB" id="5396420at2759"/>
<feature type="domain" description="Alpha/beta hydrolase fold-3" evidence="2">
    <location>
        <begin position="10"/>
        <end position="191"/>
    </location>
</feature>